<sequence>MDLACDRCGECCRRSTPALHQEDLALIGGEGGFDLVHLVTFRRGELVHDQIRGELVPLEQEVVKLRSLPGGWACMFLLEPESEEETAGCARYQARPLECRLLLCKDPEPLAAAYDTGRITRHDIVGAEGPIAELIAAHEARCGYKDLAQWARRLHADATDTAAQEAILAAVRFDAGARSMLLERLPAMDDADKAAVAACCLGRPLTETIPAMFGLELRKSADGAIHLAARGVIHHPAARP</sequence>
<reference evidence="1 2" key="1">
    <citation type="submission" date="2018-06" db="EMBL/GenBank/DDBJ databases">
        <title>Complete genome of Desulfovibrio marinus P48SEP.</title>
        <authorList>
            <person name="Crispim J.S."/>
            <person name="Vidigal P.M.P."/>
            <person name="Silva L.C.F."/>
            <person name="Araujo L.C."/>
            <person name="Laguardia C.N."/>
            <person name="Dias R.S."/>
            <person name="Sousa M.P."/>
            <person name="Paula S.O."/>
            <person name="Silva C."/>
        </authorList>
    </citation>
    <scope>NUCLEOTIDE SEQUENCE [LARGE SCALE GENOMIC DNA]</scope>
    <source>
        <strain evidence="1 2">P48SEP</strain>
    </source>
</reference>
<dbReference type="InterPro" id="IPR005358">
    <property type="entry name" value="Puta_zinc/iron-chelating_dom"/>
</dbReference>
<dbReference type="RefSeq" id="WP_144234048.1">
    <property type="nucleotide sequence ID" value="NZ_QMIF01000002.1"/>
</dbReference>
<protein>
    <submittedName>
        <fullName evidence="1">YkgJ family cysteine cluster protein</fullName>
    </submittedName>
</protein>
<evidence type="ECO:0000313" key="2">
    <source>
        <dbReference type="Proteomes" id="UP000434052"/>
    </source>
</evidence>
<dbReference type="Proteomes" id="UP000434052">
    <property type="component" value="Unassembled WGS sequence"/>
</dbReference>
<comment type="caution">
    <text evidence="1">The sequence shown here is derived from an EMBL/GenBank/DDBJ whole genome shotgun (WGS) entry which is preliminary data.</text>
</comment>
<organism evidence="1 2">
    <name type="scientific">Oceanidesulfovibrio marinus</name>
    <dbReference type="NCBI Taxonomy" id="370038"/>
    <lineage>
        <taxon>Bacteria</taxon>
        <taxon>Pseudomonadati</taxon>
        <taxon>Thermodesulfobacteriota</taxon>
        <taxon>Desulfovibrionia</taxon>
        <taxon>Desulfovibrionales</taxon>
        <taxon>Desulfovibrionaceae</taxon>
        <taxon>Oceanidesulfovibrio</taxon>
    </lineage>
</organism>
<dbReference type="EMBL" id="QMIF01000002">
    <property type="protein sequence ID" value="TVM35719.1"/>
    <property type="molecule type" value="Genomic_DNA"/>
</dbReference>
<dbReference type="Pfam" id="PF03692">
    <property type="entry name" value="CxxCxxCC"/>
    <property type="match status" value="1"/>
</dbReference>
<dbReference type="AlphaFoldDB" id="A0A6P1ZKU3"/>
<proteinExistence type="predicted"/>
<name>A0A6P1ZKU3_9BACT</name>
<gene>
    <name evidence="1" type="ORF">DQK91_03385</name>
</gene>
<evidence type="ECO:0000313" key="1">
    <source>
        <dbReference type="EMBL" id="TVM35719.1"/>
    </source>
</evidence>
<accession>A0A6P1ZKU3</accession>
<dbReference type="OrthoDB" id="9780934at2"/>